<keyword evidence="4" id="KW-0732">Signal</keyword>
<keyword evidence="1 3" id="KW-0147">Chitin-binding</keyword>
<accession>A0A9W8E7T6</accession>
<keyword evidence="7" id="KW-1185">Reference proteome</keyword>
<keyword evidence="2 3" id="KW-1015">Disulfide bond</keyword>
<feature type="domain" description="Chitin-binding type-1" evidence="5">
    <location>
        <begin position="75"/>
        <end position="114"/>
    </location>
</feature>
<feature type="disulfide bond" evidence="3">
    <location>
        <begin position="38"/>
        <end position="52"/>
    </location>
</feature>
<protein>
    <recommendedName>
        <fullName evidence="5">Chitin-binding type-1 domain-containing protein</fullName>
    </recommendedName>
</protein>
<feature type="domain" description="Chitin-binding type-1" evidence="5">
    <location>
        <begin position="24"/>
        <end position="63"/>
    </location>
</feature>
<gene>
    <name evidence="6" type="ORF">IWQ62_001802</name>
</gene>
<evidence type="ECO:0000313" key="7">
    <source>
        <dbReference type="Proteomes" id="UP001150925"/>
    </source>
</evidence>
<dbReference type="SMART" id="SM00270">
    <property type="entry name" value="ChtBD1"/>
    <property type="match status" value="2"/>
</dbReference>
<dbReference type="AlphaFoldDB" id="A0A9W8E7T6"/>
<feature type="disulfide bond" evidence="3">
    <location>
        <begin position="84"/>
        <end position="96"/>
    </location>
</feature>
<name>A0A9W8E7T6_9FUNG</name>
<evidence type="ECO:0000256" key="3">
    <source>
        <dbReference type="PROSITE-ProRule" id="PRU00261"/>
    </source>
</evidence>
<evidence type="ECO:0000256" key="4">
    <source>
        <dbReference type="SAM" id="SignalP"/>
    </source>
</evidence>
<evidence type="ECO:0000313" key="6">
    <source>
        <dbReference type="EMBL" id="KAJ1967528.1"/>
    </source>
</evidence>
<proteinExistence type="predicted"/>
<sequence>MVKFTALILLAVAVMAPVMVLADDGTCSATKPCANGTCCSGFGFCGSTEAHCGPGCQNGPCTGGGGPSIPPPNGPGTCDATHPCQSGACCSRLGWCGWTDAHCGAGCQNGPCKP</sequence>
<dbReference type="Gene3D" id="3.30.60.10">
    <property type="entry name" value="Endochitinase-like"/>
    <property type="match status" value="2"/>
</dbReference>
<evidence type="ECO:0000256" key="1">
    <source>
        <dbReference type="ARBA" id="ARBA00022669"/>
    </source>
</evidence>
<evidence type="ECO:0000259" key="5">
    <source>
        <dbReference type="PROSITE" id="PS50941"/>
    </source>
</evidence>
<organism evidence="6 7">
    <name type="scientific">Dispira parvispora</name>
    <dbReference type="NCBI Taxonomy" id="1520584"/>
    <lineage>
        <taxon>Eukaryota</taxon>
        <taxon>Fungi</taxon>
        <taxon>Fungi incertae sedis</taxon>
        <taxon>Zoopagomycota</taxon>
        <taxon>Kickxellomycotina</taxon>
        <taxon>Dimargaritomycetes</taxon>
        <taxon>Dimargaritales</taxon>
        <taxon>Dimargaritaceae</taxon>
        <taxon>Dispira</taxon>
    </lineage>
</organism>
<dbReference type="InterPro" id="IPR001002">
    <property type="entry name" value="Chitin-bd_1"/>
</dbReference>
<dbReference type="PANTHER" id="PTHR47849:SF8">
    <property type="entry name" value="LECTIN"/>
    <property type="match status" value="1"/>
</dbReference>
<feature type="disulfide bond" evidence="3">
    <location>
        <begin position="89"/>
        <end position="103"/>
    </location>
</feature>
<dbReference type="PROSITE" id="PS50941">
    <property type="entry name" value="CHIT_BIND_I_2"/>
    <property type="match status" value="2"/>
</dbReference>
<dbReference type="Proteomes" id="UP001150925">
    <property type="component" value="Unassembled WGS sequence"/>
</dbReference>
<dbReference type="GO" id="GO:0008061">
    <property type="term" value="F:chitin binding"/>
    <property type="evidence" value="ECO:0007669"/>
    <property type="project" value="UniProtKB-UniRule"/>
</dbReference>
<feature type="disulfide bond" evidence="3">
    <location>
        <begin position="33"/>
        <end position="45"/>
    </location>
</feature>
<dbReference type="EMBL" id="JANBPY010000323">
    <property type="protein sequence ID" value="KAJ1967528.1"/>
    <property type="molecule type" value="Genomic_DNA"/>
</dbReference>
<evidence type="ECO:0000256" key="2">
    <source>
        <dbReference type="ARBA" id="ARBA00023157"/>
    </source>
</evidence>
<dbReference type="OrthoDB" id="1193027at2759"/>
<dbReference type="InterPro" id="IPR036861">
    <property type="entry name" value="Endochitinase-like_sf"/>
</dbReference>
<reference evidence="6" key="1">
    <citation type="submission" date="2022-07" db="EMBL/GenBank/DDBJ databases">
        <title>Phylogenomic reconstructions and comparative analyses of Kickxellomycotina fungi.</title>
        <authorList>
            <person name="Reynolds N.K."/>
            <person name="Stajich J.E."/>
            <person name="Barry K."/>
            <person name="Grigoriev I.V."/>
            <person name="Crous P."/>
            <person name="Smith M.E."/>
        </authorList>
    </citation>
    <scope>NUCLEOTIDE SEQUENCE</scope>
    <source>
        <strain evidence="6">RSA 1196</strain>
    </source>
</reference>
<feature type="signal peptide" evidence="4">
    <location>
        <begin position="1"/>
        <end position="22"/>
    </location>
</feature>
<dbReference type="CDD" id="cd00035">
    <property type="entry name" value="ChtBD1"/>
    <property type="match status" value="1"/>
</dbReference>
<feature type="chain" id="PRO_5040790894" description="Chitin-binding type-1 domain-containing protein" evidence="4">
    <location>
        <begin position="23"/>
        <end position="114"/>
    </location>
</feature>
<comment type="caution">
    <text evidence="3">Lacks conserved residue(s) required for the propagation of feature annotation.</text>
</comment>
<comment type="caution">
    <text evidence="6">The sequence shown here is derived from an EMBL/GenBank/DDBJ whole genome shotgun (WGS) entry which is preliminary data.</text>
</comment>
<dbReference type="PANTHER" id="PTHR47849">
    <property type="entry name" value="CHITIN-BINDING LECTIN 1"/>
    <property type="match status" value="1"/>
</dbReference>
<dbReference type="Pfam" id="PF00187">
    <property type="entry name" value="Chitin_bind_1"/>
    <property type="match status" value="2"/>
</dbReference>
<dbReference type="SUPFAM" id="SSF57016">
    <property type="entry name" value="Plant lectins/antimicrobial peptides"/>
    <property type="match status" value="2"/>
</dbReference>